<dbReference type="STRING" id="2082308.A0A2K1QHQ4"/>
<dbReference type="InterPro" id="IPR000637">
    <property type="entry name" value="HMGI/Y_DNA-bd_CS"/>
</dbReference>
<feature type="region of interest" description="Disordered" evidence="3">
    <location>
        <begin position="243"/>
        <end position="304"/>
    </location>
</feature>
<dbReference type="EMBL" id="NKHZ01000082">
    <property type="protein sequence ID" value="PNS14684.1"/>
    <property type="molecule type" value="Genomic_DNA"/>
</dbReference>
<feature type="region of interest" description="Disordered" evidence="3">
    <location>
        <begin position="485"/>
        <end position="726"/>
    </location>
</feature>
<evidence type="ECO:0000313" key="4">
    <source>
        <dbReference type="EMBL" id="PNS14684.1"/>
    </source>
</evidence>
<feature type="compositionally biased region" description="Basic and acidic residues" evidence="3">
    <location>
        <begin position="704"/>
        <end position="713"/>
    </location>
</feature>
<feature type="compositionally biased region" description="Polar residues" evidence="3">
    <location>
        <begin position="248"/>
        <end position="268"/>
    </location>
</feature>
<feature type="compositionally biased region" description="Basic and acidic residues" evidence="3">
    <location>
        <begin position="496"/>
        <end position="511"/>
    </location>
</feature>
<feature type="region of interest" description="Disordered" evidence="3">
    <location>
        <begin position="1"/>
        <end position="71"/>
    </location>
</feature>
<sequence length="818" mass="88824">MPRLVYDSEDESDDELSLPSNGSIGSNLFHRRDNSVIDYGSEDHSAPQHAQRASKRGSEVEAQPPSTRLALQAAAMDLFDIQSTFGSDGTADKPISKKRRKTAGEVGESPRKKPKGNARSQSTRHYNNVSDSTSRRWMEISEIPGNEEDIGALQGAGSFKTQAARENVLLPPSSGDLGECVDVNGARDDGQASGDTIRMATDEQQLMLQQALNAKSEIDGGSHNRAAEASVHVSSEHTIRTGHELHHSSNSTDSIPWSAGPIQNTQTPSTGSKKRSQSSQSARASTSGKSARRAASEQVTPSQVCRNIDSSQASHDEQHIIVSAEEVDPIGTQHRMTDEPFGAERTSRSQALEAQLPQQDDLTAIGLPKERYRAKPSRSRSAAIEYEPVDWSVPPERLMKQRKNKRTKTAGAVQGTDIQIDEAMKEQIRSEAEFARRAREAREEDSSADKARVSGLTAKASGQAMEIIADPANGQDASALAPEVLRRQGSLTTRTKRNDNRSNQRSDELESGRTNNAKEPSGPGSVHPNAAAGNIDISEPNVSGTSPSQQETVHSSSDVNVAAANTAATDKPVSTPDAFLMPPPSSTSSRKKKPGKRSHTTIFEDHVGLRDHDRTEEDDVVEVVSLKQQQATRKKRGRPRKQPKAEEEVAETQETALKPSDDGQAGAMAQPPSNQATAKRGRGRPKKVVTVEPVQQIEETQADESERRLDRQPEQPVVAPAEDDDLFAVVDAEREAESARVAEGITRSPNGSQECGTERSDIGTGKENTTETSKTASREVSAAQDRQMHSPIKKGVTVYRVGLSRKQRIQPLLRMLKR</sequence>
<evidence type="ECO:0000256" key="1">
    <source>
        <dbReference type="ARBA" id="ARBA00004123"/>
    </source>
</evidence>
<feature type="region of interest" description="Disordered" evidence="3">
    <location>
        <begin position="84"/>
        <end position="135"/>
    </location>
</feature>
<feature type="compositionally biased region" description="Low complexity" evidence="3">
    <location>
        <begin position="556"/>
        <end position="570"/>
    </location>
</feature>
<feature type="region of interest" description="Disordered" evidence="3">
    <location>
        <begin position="434"/>
        <end position="453"/>
    </location>
</feature>
<proteinExistence type="predicted"/>
<dbReference type="OrthoDB" id="5404794at2759"/>
<keyword evidence="5" id="KW-1185">Reference proteome</keyword>
<feature type="compositionally biased region" description="Basic and acidic residues" evidence="3">
    <location>
        <begin position="602"/>
        <end position="615"/>
    </location>
</feature>
<dbReference type="AlphaFoldDB" id="A0A2K1QHQ4"/>
<feature type="compositionally biased region" description="Basic and acidic residues" evidence="3">
    <location>
        <begin position="434"/>
        <end position="452"/>
    </location>
</feature>
<reference evidence="4 5" key="1">
    <citation type="submission" date="2017-06" db="EMBL/GenBank/DDBJ databases">
        <title>Draft genome sequence of a variant of Elsinoe murrayae.</title>
        <authorList>
            <person name="Cheng Q."/>
        </authorList>
    </citation>
    <scope>NUCLEOTIDE SEQUENCE [LARGE SCALE GENOMIC DNA]</scope>
    <source>
        <strain evidence="4 5">CQ-2017a</strain>
    </source>
</reference>
<feature type="compositionally biased region" description="Polar residues" evidence="3">
    <location>
        <begin position="766"/>
        <end position="775"/>
    </location>
</feature>
<name>A0A2K1QHQ4_9PEZI</name>
<comment type="subcellular location">
    <subcellularLocation>
        <location evidence="1">Nucleus</location>
    </subcellularLocation>
</comment>
<organism evidence="4 5">
    <name type="scientific">Sphaceloma murrayae</name>
    <dbReference type="NCBI Taxonomy" id="2082308"/>
    <lineage>
        <taxon>Eukaryota</taxon>
        <taxon>Fungi</taxon>
        <taxon>Dikarya</taxon>
        <taxon>Ascomycota</taxon>
        <taxon>Pezizomycotina</taxon>
        <taxon>Dothideomycetes</taxon>
        <taxon>Dothideomycetidae</taxon>
        <taxon>Myriangiales</taxon>
        <taxon>Elsinoaceae</taxon>
        <taxon>Sphaceloma</taxon>
    </lineage>
</organism>
<evidence type="ECO:0000256" key="3">
    <source>
        <dbReference type="SAM" id="MobiDB-lite"/>
    </source>
</evidence>
<feature type="region of interest" description="Disordered" evidence="3">
    <location>
        <begin position="169"/>
        <end position="194"/>
    </location>
</feature>
<evidence type="ECO:0000313" key="5">
    <source>
        <dbReference type="Proteomes" id="UP000243797"/>
    </source>
</evidence>
<feature type="compositionally biased region" description="Polar residues" evidence="3">
    <location>
        <begin position="118"/>
        <end position="132"/>
    </location>
</feature>
<comment type="caution">
    <text evidence="4">The sequence shown here is derived from an EMBL/GenBank/DDBJ whole genome shotgun (WGS) entry which is preliminary data.</text>
</comment>
<feature type="region of interest" description="Disordered" evidence="3">
    <location>
        <begin position="324"/>
        <end position="353"/>
    </location>
</feature>
<feature type="compositionally biased region" description="Acidic residues" evidence="3">
    <location>
        <begin position="7"/>
        <end position="16"/>
    </location>
</feature>
<feature type="compositionally biased region" description="Basic residues" evidence="3">
    <location>
        <begin position="632"/>
        <end position="642"/>
    </location>
</feature>
<dbReference type="Proteomes" id="UP000243797">
    <property type="component" value="Unassembled WGS sequence"/>
</dbReference>
<feature type="compositionally biased region" description="Low complexity" evidence="3">
    <location>
        <begin position="277"/>
        <end position="289"/>
    </location>
</feature>
<dbReference type="PROSITE" id="PS00354">
    <property type="entry name" value="HMGI_Y"/>
    <property type="match status" value="1"/>
</dbReference>
<keyword evidence="2" id="KW-0539">Nucleus</keyword>
<dbReference type="GO" id="GO:0005634">
    <property type="term" value="C:nucleus"/>
    <property type="evidence" value="ECO:0007669"/>
    <property type="project" value="UniProtKB-SubCell"/>
</dbReference>
<gene>
    <name evidence="4" type="ORF">CAC42_1706</name>
</gene>
<feature type="compositionally biased region" description="Basic and acidic residues" evidence="3">
    <location>
        <begin position="30"/>
        <end position="46"/>
    </location>
</feature>
<evidence type="ECO:0000256" key="2">
    <source>
        <dbReference type="ARBA" id="ARBA00023242"/>
    </source>
</evidence>
<feature type="region of interest" description="Disordered" evidence="3">
    <location>
        <begin position="738"/>
        <end position="791"/>
    </location>
</feature>
<protein>
    <submittedName>
        <fullName evidence="4">Uncharacterized protein</fullName>
    </submittedName>
</protein>
<dbReference type="InParanoid" id="A0A2K1QHQ4"/>
<feature type="compositionally biased region" description="Polar residues" evidence="3">
    <location>
        <begin position="540"/>
        <end position="555"/>
    </location>
</feature>
<dbReference type="GO" id="GO:0006355">
    <property type="term" value="P:regulation of DNA-templated transcription"/>
    <property type="evidence" value="ECO:0007669"/>
    <property type="project" value="InterPro"/>
</dbReference>
<accession>A0A2K1QHQ4</accession>
<feature type="compositionally biased region" description="Basic residues" evidence="3">
    <location>
        <begin position="589"/>
        <end position="599"/>
    </location>
</feature>